<dbReference type="EMBL" id="JAWQEG010005555">
    <property type="protein sequence ID" value="KAK3857639.1"/>
    <property type="molecule type" value="Genomic_DNA"/>
</dbReference>
<evidence type="ECO:0000313" key="2">
    <source>
        <dbReference type="EMBL" id="KAK3857639.1"/>
    </source>
</evidence>
<accession>A0AAE1EMN4</accession>
<keyword evidence="3" id="KW-1185">Reference proteome</keyword>
<protein>
    <submittedName>
        <fullName evidence="2">Uncharacterized protein</fullName>
    </submittedName>
</protein>
<name>A0AAE1EMN4_PETCI</name>
<feature type="compositionally biased region" description="Low complexity" evidence="1">
    <location>
        <begin position="86"/>
        <end position="115"/>
    </location>
</feature>
<evidence type="ECO:0000256" key="1">
    <source>
        <dbReference type="SAM" id="MobiDB-lite"/>
    </source>
</evidence>
<dbReference type="Proteomes" id="UP001286313">
    <property type="component" value="Unassembled WGS sequence"/>
</dbReference>
<organism evidence="2 3">
    <name type="scientific">Petrolisthes cinctipes</name>
    <name type="common">Flat porcelain crab</name>
    <dbReference type="NCBI Taxonomy" id="88211"/>
    <lineage>
        <taxon>Eukaryota</taxon>
        <taxon>Metazoa</taxon>
        <taxon>Ecdysozoa</taxon>
        <taxon>Arthropoda</taxon>
        <taxon>Crustacea</taxon>
        <taxon>Multicrustacea</taxon>
        <taxon>Malacostraca</taxon>
        <taxon>Eumalacostraca</taxon>
        <taxon>Eucarida</taxon>
        <taxon>Decapoda</taxon>
        <taxon>Pleocyemata</taxon>
        <taxon>Anomura</taxon>
        <taxon>Galatheoidea</taxon>
        <taxon>Porcellanidae</taxon>
        <taxon>Petrolisthes</taxon>
    </lineage>
</organism>
<evidence type="ECO:0000313" key="3">
    <source>
        <dbReference type="Proteomes" id="UP001286313"/>
    </source>
</evidence>
<dbReference type="PANTHER" id="PTHR31025">
    <property type="entry name" value="SI:CH211-196P9.1-RELATED"/>
    <property type="match status" value="1"/>
</dbReference>
<feature type="region of interest" description="Disordered" evidence="1">
    <location>
        <begin position="86"/>
        <end position="118"/>
    </location>
</feature>
<sequence length="428" mass="49414">MALQYHVQCTGKKKILHVEEKQQIPSAIIKEFALNQESELSLQYFDGGWDDWVDVDNLAHLPERAKLQATVAITLYNDVTMDNTASLSSSADQSSDPVSIESTPSSSTHSDQSGSRWPTPFPIKETMFRKFVWEKLTRKVPLNQVERGYVLDGLYEECVRYSMYLDTHKYNIVLTRLLETFPYLQDGLSSDDALGLWRLRLRNKFKNNRRRRDQAQPEVQSKKSRIALVEARPKTTVLDNIWNIPNYLPPRLPTEDDTSIERYVTQLKEQNSKIQLKRDASIVADAMSMTLSDRRSLIVKRNASLKDIKAEYPLLFCENEMIAEFSRLLGYDTQQKFCDGLQKYTPVILRLPPLKEERTCIQEMRIKAVSSTKIESERKYAQQCVALLLLHNNLKEKLVSFIRKEGEGDIDTADPYIAWKGKCYIEGE</sequence>
<comment type="caution">
    <text evidence="2">The sequence shown here is derived from an EMBL/GenBank/DDBJ whole genome shotgun (WGS) entry which is preliminary data.</text>
</comment>
<gene>
    <name evidence="2" type="ORF">Pcinc_036119</name>
</gene>
<dbReference type="AlphaFoldDB" id="A0AAE1EMN4"/>
<proteinExistence type="predicted"/>
<dbReference type="PANTHER" id="PTHR31025:SF25">
    <property type="entry name" value="ZINC FINGER (C2H2)-60"/>
    <property type="match status" value="1"/>
</dbReference>
<reference evidence="2" key="1">
    <citation type="submission" date="2023-10" db="EMBL/GenBank/DDBJ databases">
        <title>Genome assemblies of two species of porcelain crab, Petrolisthes cinctipes and Petrolisthes manimaculis (Anomura: Porcellanidae).</title>
        <authorList>
            <person name="Angst P."/>
        </authorList>
    </citation>
    <scope>NUCLEOTIDE SEQUENCE</scope>
    <source>
        <strain evidence="2">PB745_01</strain>
        <tissue evidence="2">Gill</tissue>
    </source>
</reference>